<accession>U4LWI8</accession>
<organism evidence="1 2">
    <name type="scientific">Pyronema omphalodes (strain CBS 100304)</name>
    <name type="common">Pyronema confluens</name>
    <dbReference type="NCBI Taxonomy" id="1076935"/>
    <lineage>
        <taxon>Eukaryota</taxon>
        <taxon>Fungi</taxon>
        <taxon>Dikarya</taxon>
        <taxon>Ascomycota</taxon>
        <taxon>Pezizomycotina</taxon>
        <taxon>Pezizomycetes</taxon>
        <taxon>Pezizales</taxon>
        <taxon>Pyronemataceae</taxon>
        <taxon>Pyronema</taxon>
    </lineage>
</organism>
<gene>
    <name evidence="1" type="ORF">PCON_01874</name>
</gene>
<evidence type="ECO:0000313" key="2">
    <source>
        <dbReference type="Proteomes" id="UP000018144"/>
    </source>
</evidence>
<sequence length="34" mass="3943">MHSPRRDFDNTHIERRFLPAHPVKKKTIGVLGTS</sequence>
<dbReference type="AlphaFoldDB" id="U4LWI8"/>
<evidence type="ECO:0000313" key="1">
    <source>
        <dbReference type="EMBL" id="CCX33798.1"/>
    </source>
</evidence>
<protein>
    <submittedName>
        <fullName evidence="1">Uncharacterized protein</fullName>
    </submittedName>
</protein>
<proteinExistence type="predicted"/>
<dbReference type="EMBL" id="HF936189">
    <property type="protein sequence ID" value="CCX33798.1"/>
    <property type="molecule type" value="Genomic_DNA"/>
</dbReference>
<dbReference type="Proteomes" id="UP000018144">
    <property type="component" value="Unassembled WGS sequence"/>
</dbReference>
<keyword evidence="2" id="KW-1185">Reference proteome</keyword>
<reference evidence="1 2" key="1">
    <citation type="journal article" date="2013" name="PLoS Genet.">
        <title>The genome and development-dependent transcriptomes of Pyronema confluens: a window into fungal evolution.</title>
        <authorList>
            <person name="Traeger S."/>
            <person name="Altegoer F."/>
            <person name="Freitag M."/>
            <person name="Gabaldon T."/>
            <person name="Kempken F."/>
            <person name="Kumar A."/>
            <person name="Marcet-Houben M."/>
            <person name="Poggeler S."/>
            <person name="Stajich J.E."/>
            <person name="Nowrousian M."/>
        </authorList>
    </citation>
    <scope>NUCLEOTIDE SEQUENCE [LARGE SCALE GENOMIC DNA]</scope>
    <source>
        <strain evidence="2">CBS 100304</strain>
        <tissue evidence="1">Vegetative mycelium</tissue>
    </source>
</reference>
<name>U4LWI8_PYROM</name>